<dbReference type="EMBL" id="JBEYBN010000001">
    <property type="protein sequence ID" value="MEU2264957.1"/>
    <property type="molecule type" value="Genomic_DNA"/>
</dbReference>
<accession>A0ABV2XLT7</accession>
<proteinExistence type="predicted"/>
<dbReference type="Proteomes" id="UP001550603">
    <property type="component" value="Unassembled WGS sequence"/>
</dbReference>
<evidence type="ECO:0000313" key="2">
    <source>
        <dbReference type="Proteomes" id="UP001550603"/>
    </source>
</evidence>
<gene>
    <name evidence="1" type="ORF">ABZ568_00585</name>
</gene>
<keyword evidence="2" id="KW-1185">Reference proteome</keyword>
<protein>
    <submittedName>
        <fullName evidence="1">Uncharacterized protein</fullName>
    </submittedName>
</protein>
<reference evidence="1 2" key="1">
    <citation type="submission" date="2024-06" db="EMBL/GenBank/DDBJ databases">
        <title>The Natural Products Discovery Center: Release of the First 8490 Sequenced Strains for Exploring Actinobacteria Biosynthetic Diversity.</title>
        <authorList>
            <person name="Kalkreuter E."/>
            <person name="Kautsar S.A."/>
            <person name="Yang D."/>
            <person name="Bader C.D."/>
            <person name="Teijaro C.N."/>
            <person name="Fluegel L."/>
            <person name="Davis C.M."/>
            <person name="Simpson J.R."/>
            <person name="Lauterbach L."/>
            <person name="Steele A.D."/>
            <person name="Gui C."/>
            <person name="Meng S."/>
            <person name="Li G."/>
            <person name="Viehrig K."/>
            <person name="Ye F."/>
            <person name="Su P."/>
            <person name="Kiefer A.F."/>
            <person name="Nichols A."/>
            <person name="Cepeda A.J."/>
            <person name="Yan W."/>
            <person name="Fan B."/>
            <person name="Jiang Y."/>
            <person name="Adhikari A."/>
            <person name="Zheng C.-J."/>
            <person name="Schuster L."/>
            <person name="Cowan T.M."/>
            <person name="Smanski M.J."/>
            <person name="Chevrette M.G."/>
            <person name="De Carvalho L.P.S."/>
            <person name="Shen B."/>
        </authorList>
    </citation>
    <scope>NUCLEOTIDE SEQUENCE [LARGE SCALE GENOMIC DNA]</scope>
    <source>
        <strain evidence="1 2">NPDC019583</strain>
    </source>
</reference>
<sequence>MATPTLDHDERIKSGVRRGKKRLGEGQLHVRQPLVNRVRVLVSGYIDKSGEEYTPWFWEFAAEALTIAIGARIANREPKLQDQELYEYIDMLAKLANSWRHSL</sequence>
<comment type="caution">
    <text evidence="1">The sequence shown here is derived from an EMBL/GenBank/DDBJ whole genome shotgun (WGS) entry which is preliminary data.</text>
</comment>
<evidence type="ECO:0000313" key="1">
    <source>
        <dbReference type="EMBL" id="MEU2264957.1"/>
    </source>
</evidence>
<dbReference type="RefSeq" id="WP_359784308.1">
    <property type="nucleotide sequence ID" value="NZ_JBEYBN010000001.1"/>
</dbReference>
<name>A0ABV2XLT7_9ACTN</name>
<organism evidence="1 2">
    <name type="scientific">Streptomyces olindensis</name>
    <dbReference type="NCBI Taxonomy" id="358823"/>
    <lineage>
        <taxon>Bacteria</taxon>
        <taxon>Bacillati</taxon>
        <taxon>Actinomycetota</taxon>
        <taxon>Actinomycetes</taxon>
        <taxon>Kitasatosporales</taxon>
        <taxon>Streptomycetaceae</taxon>
        <taxon>Streptomyces</taxon>
    </lineage>
</organism>